<dbReference type="Proteomes" id="UP000749559">
    <property type="component" value="Unassembled WGS sequence"/>
</dbReference>
<evidence type="ECO:0000256" key="19">
    <source>
        <dbReference type="ARBA" id="ARBA00039984"/>
    </source>
</evidence>
<dbReference type="GO" id="GO:0047598">
    <property type="term" value="F:7-dehydrocholesterol reductase activity"/>
    <property type="evidence" value="ECO:0007669"/>
    <property type="project" value="UniProtKB-EC"/>
</dbReference>
<evidence type="ECO:0000256" key="13">
    <source>
        <dbReference type="ARBA" id="ARBA00023011"/>
    </source>
</evidence>
<dbReference type="OrthoDB" id="5326588at2759"/>
<protein>
    <recommendedName>
        <fullName evidence="19">7-dehydrocholesterol reductase</fullName>
        <ecNumber evidence="18">1.3.1.21</ecNumber>
    </recommendedName>
    <alternativeName>
        <fullName evidence="20">Sterol Delta(7)-reductase</fullName>
    </alternativeName>
</protein>
<evidence type="ECO:0000256" key="16">
    <source>
        <dbReference type="ARBA" id="ARBA00023166"/>
    </source>
</evidence>
<accession>A0A8J1UCI0</accession>
<dbReference type="GO" id="GO:0006695">
    <property type="term" value="P:cholesterol biosynthetic process"/>
    <property type="evidence" value="ECO:0007669"/>
    <property type="project" value="UniProtKB-UniPathway"/>
</dbReference>
<evidence type="ECO:0000256" key="10">
    <source>
        <dbReference type="ARBA" id="ARBA00022955"/>
    </source>
</evidence>
<dbReference type="Pfam" id="PF01222">
    <property type="entry name" value="ERG4_ERG24"/>
    <property type="match status" value="1"/>
</dbReference>
<organism evidence="23 24">
    <name type="scientific">Owenia fusiformis</name>
    <name type="common">Polychaete worm</name>
    <dbReference type="NCBI Taxonomy" id="6347"/>
    <lineage>
        <taxon>Eukaryota</taxon>
        <taxon>Metazoa</taxon>
        <taxon>Spiralia</taxon>
        <taxon>Lophotrochozoa</taxon>
        <taxon>Annelida</taxon>
        <taxon>Polychaeta</taxon>
        <taxon>Sedentaria</taxon>
        <taxon>Canalipalpata</taxon>
        <taxon>Sabellida</taxon>
        <taxon>Oweniida</taxon>
        <taxon>Oweniidae</taxon>
        <taxon>Owenia</taxon>
    </lineage>
</organism>
<comment type="pathway">
    <text evidence="2">Steroid biosynthesis; cholesterol biosynthesis.</text>
</comment>
<keyword evidence="6" id="KW-0812">Transmembrane</keyword>
<evidence type="ECO:0000256" key="5">
    <source>
        <dbReference type="ARBA" id="ARBA00022548"/>
    </source>
</evidence>
<evidence type="ECO:0000256" key="18">
    <source>
        <dbReference type="ARBA" id="ARBA00038851"/>
    </source>
</evidence>
<keyword evidence="4" id="KW-0444">Lipid biosynthesis</keyword>
<evidence type="ECO:0000256" key="1">
    <source>
        <dbReference type="ARBA" id="ARBA00004477"/>
    </source>
</evidence>
<keyword evidence="17" id="KW-0753">Steroid metabolism</keyword>
<evidence type="ECO:0000256" key="14">
    <source>
        <dbReference type="ARBA" id="ARBA00023098"/>
    </source>
</evidence>
<keyword evidence="14" id="KW-0443">Lipid metabolism</keyword>
<keyword evidence="12" id="KW-0560">Oxidoreductase</keyword>
<comment type="catalytic activity">
    <reaction evidence="21">
        <text>cholesterol + NADP(+) = 7-dehydrocholesterol + NADPH + H(+)</text>
        <dbReference type="Rhea" id="RHEA:23984"/>
        <dbReference type="ChEBI" id="CHEBI:15378"/>
        <dbReference type="ChEBI" id="CHEBI:16113"/>
        <dbReference type="ChEBI" id="CHEBI:17759"/>
        <dbReference type="ChEBI" id="CHEBI:57783"/>
        <dbReference type="ChEBI" id="CHEBI:58349"/>
        <dbReference type="EC" id="1.3.1.21"/>
    </reaction>
    <physiologicalReaction direction="right-to-left" evidence="21">
        <dbReference type="Rhea" id="RHEA:23986"/>
    </physiologicalReaction>
</comment>
<dbReference type="PANTHER" id="PTHR21257">
    <property type="entry name" value="DELTA(14)-STEROL REDUCTASE"/>
    <property type="match status" value="1"/>
</dbReference>
<evidence type="ECO:0000256" key="15">
    <source>
        <dbReference type="ARBA" id="ARBA00023136"/>
    </source>
</evidence>
<proteinExistence type="inferred from homology"/>
<evidence type="ECO:0000256" key="6">
    <source>
        <dbReference type="ARBA" id="ARBA00022692"/>
    </source>
</evidence>
<keyword evidence="8" id="KW-0256">Endoplasmic reticulum</keyword>
<dbReference type="PROSITE" id="PS01017">
    <property type="entry name" value="STEROL_REDUCT_1"/>
    <property type="match status" value="1"/>
</dbReference>
<dbReference type="PANTHER" id="PTHR21257:SF38">
    <property type="entry name" value="7-DEHYDROCHOLESTEROL REDUCTASE"/>
    <property type="match status" value="1"/>
</dbReference>
<dbReference type="InterPro" id="IPR018083">
    <property type="entry name" value="Sterol_reductase_CS"/>
</dbReference>
<reference evidence="23" key="1">
    <citation type="submission" date="2022-03" db="EMBL/GenBank/DDBJ databases">
        <authorList>
            <person name="Martin C."/>
        </authorList>
    </citation>
    <scope>NUCLEOTIDE SEQUENCE</scope>
</reference>
<evidence type="ECO:0000256" key="7">
    <source>
        <dbReference type="ARBA" id="ARBA00022778"/>
    </source>
</evidence>
<keyword evidence="24" id="KW-1185">Reference proteome</keyword>
<name>A0A8J1UCI0_OWEFU</name>
<evidence type="ECO:0000313" key="23">
    <source>
        <dbReference type="EMBL" id="CAH1773619.1"/>
    </source>
</evidence>
<keyword evidence="5" id="KW-0153">Cholesterol metabolism</keyword>
<comment type="catalytic activity">
    <reaction evidence="22">
        <text>7-dehydrodesmosterol + NADPH + H(+) = desmosterol + NADP(+)</text>
        <dbReference type="Rhea" id="RHEA:46740"/>
        <dbReference type="ChEBI" id="CHEBI:15378"/>
        <dbReference type="ChEBI" id="CHEBI:17737"/>
        <dbReference type="ChEBI" id="CHEBI:27910"/>
        <dbReference type="ChEBI" id="CHEBI:57783"/>
        <dbReference type="ChEBI" id="CHEBI:58349"/>
    </reaction>
    <physiologicalReaction direction="left-to-right" evidence="22">
        <dbReference type="Rhea" id="RHEA:46741"/>
    </physiologicalReaction>
</comment>
<evidence type="ECO:0000256" key="4">
    <source>
        <dbReference type="ARBA" id="ARBA00022516"/>
    </source>
</evidence>
<evidence type="ECO:0000256" key="9">
    <source>
        <dbReference type="ARBA" id="ARBA00022857"/>
    </source>
</evidence>
<dbReference type="AlphaFoldDB" id="A0A8J1UCI0"/>
<comment type="subcellular location">
    <subcellularLocation>
        <location evidence="1">Endoplasmic reticulum membrane</location>
        <topology evidence="1">Multi-pass membrane protein</topology>
    </subcellularLocation>
</comment>
<dbReference type="UniPathway" id="UPA00063"/>
<sequence>MFLKELPDYAFSLAEVTAEIFKRLVAVQVQQLIMQLRSRSVGSSDDKSAKVANGNGDSGATCTNGVAKNTIIAEPTTHILSWPEYVLYQIVTPLFLITCSPNFIILLWFTCTKCDGSFMKLYNDHFVKDGVVTTLVSIWSSISIINPFTLCLIYGYALFALLLQIMVPGPRAEGPVTPKGNVPVYKDNGFSCYVITMVTFAGLTYYLKQHGMSPTIVYDRFGEILGALNIFSLLICLVLYFKGKYMPSTEDNSTTGNPLFDYYWGTELYPRIFGVDVKVFTNCRFGMTVWPLLVCIFALKSYELHGFVDSMFVCTFLQMFYFTKFFWWEAGYMGTIDIMMDRAGFYICWGCLVYIAGLYGSVSLYMVNHPVQLGVGLTALLLTVGILSTIVNFWADMQKQQVRNSNGNCLIWGKKPDIIRAKYRIENGDVKESILLASGFWGISRHFHYNAEWLLAFAWSVPGLFENVMPYVYFIWLLILLSHRSFRDDTKCHNKYKQYWEQYRQKSSGSKEMVLQELKGSSPPNFP</sequence>
<keyword evidence="11" id="KW-1133">Transmembrane helix</keyword>
<comment type="similarity">
    <text evidence="3">Belongs to the ERG4/ERG24 family.</text>
</comment>
<dbReference type="EC" id="1.3.1.21" evidence="18"/>
<evidence type="ECO:0000256" key="12">
    <source>
        <dbReference type="ARBA" id="ARBA00023002"/>
    </source>
</evidence>
<comment type="caution">
    <text evidence="23">The sequence shown here is derived from an EMBL/GenBank/DDBJ whole genome shotgun (WGS) entry which is preliminary data.</text>
</comment>
<dbReference type="GO" id="GO:0016132">
    <property type="term" value="P:brassinosteroid biosynthetic process"/>
    <property type="evidence" value="ECO:0007669"/>
    <property type="project" value="TreeGrafter"/>
</dbReference>
<evidence type="ECO:0000256" key="17">
    <source>
        <dbReference type="ARBA" id="ARBA00023221"/>
    </source>
</evidence>
<keyword evidence="16" id="KW-1207">Sterol metabolism</keyword>
<keyword evidence="10" id="KW-0752">Steroid biosynthesis</keyword>
<evidence type="ECO:0000256" key="11">
    <source>
        <dbReference type="ARBA" id="ARBA00022989"/>
    </source>
</evidence>
<dbReference type="Gene3D" id="1.20.120.1630">
    <property type="match status" value="1"/>
</dbReference>
<evidence type="ECO:0000256" key="2">
    <source>
        <dbReference type="ARBA" id="ARBA00004770"/>
    </source>
</evidence>
<evidence type="ECO:0000256" key="3">
    <source>
        <dbReference type="ARBA" id="ARBA00005402"/>
    </source>
</evidence>
<dbReference type="EMBL" id="CAIIXF020000001">
    <property type="protein sequence ID" value="CAH1773619.1"/>
    <property type="molecule type" value="Genomic_DNA"/>
</dbReference>
<evidence type="ECO:0000256" key="20">
    <source>
        <dbReference type="ARBA" id="ARBA00042688"/>
    </source>
</evidence>
<evidence type="ECO:0000256" key="8">
    <source>
        <dbReference type="ARBA" id="ARBA00022824"/>
    </source>
</evidence>
<dbReference type="InterPro" id="IPR001171">
    <property type="entry name" value="ERG24_DHCR-like"/>
</dbReference>
<evidence type="ECO:0000313" key="24">
    <source>
        <dbReference type="Proteomes" id="UP000749559"/>
    </source>
</evidence>
<keyword evidence="7" id="KW-0152">Cholesterol biosynthesis</keyword>
<evidence type="ECO:0000256" key="22">
    <source>
        <dbReference type="ARBA" id="ARBA00047826"/>
    </source>
</evidence>
<keyword evidence="9" id="KW-0521">NADP</keyword>
<evidence type="ECO:0000256" key="21">
    <source>
        <dbReference type="ARBA" id="ARBA00047795"/>
    </source>
</evidence>
<keyword evidence="13" id="KW-0756">Sterol biosynthesis</keyword>
<gene>
    <name evidence="23" type="ORF">OFUS_LOCUS1194</name>
</gene>
<keyword evidence="15" id="KW-0472">Membrane</keyword>
<dbReference type="GO" id="GO:0005789">
    <property type="term" value="C:endoplasmic reticulum membrane"/>
    <property type="evidence" value="ECO:0007669"/>
    <property type="project" value="UniProtKB-SubCell"/>
</dbReference>